<dbReference type="HAMAP" id="MF_00211">
    <property type="entry name" value="TrpD"/>
    <property type="match status" value="1"/>
</dbReference>
<evidence type="ECO:0000313" key="12">
    <source>
        <dbReference type="Proteomes" id="UP000196694"/>
    </source>
</evidence>
<keyword evidence="6 8" id="KW-0822">Tryptophan biosynthesis</keyword>
<keyword evidence="4 8" id="KW-0328">Glycosyltransferase</keyword>
<feature type="binding site" evidence="8">
    <location>
        <position position="232"/>
    </location>
    <ligand>
        <name>Mg(2+)</name>
        <dbReference type="ChEBI" id="CHEBI:18420"/>
        <label>2</label>
    </ligand>
</feature>
<evidence type="ECO:0000256" key="7">
    <source>
        <dbReference type="ARBA" id="ARBA00023141"/>
    </source>
</evidence>
<evidence type="ECO:0000256" key="8">
    <source>
        <dbReference type="HAMAP-Rule" id="MF_00211"/>
    </source>
</evidence>
<keyword evidence="8" id="KW-0479">Metal-binding</keyword>
<comment type="caution">
    <text evidence="11">The sequence shown here is derived from an EMBL/GenBank/DDBJ whole genome shotgun (WGS) entry which is preliminary data.</text>
</comment>
<comment type="similarity">
    <text evidence="8">Belongs to the anthranilate phosphoribosyltransferase family.</text>
</comment>
<sequence>MQNEGIDLPRVLEALLSGAGIGFHDARKIAAAMLSGGLDDVSIAAILVALRAYGETPDIVAGFATALREACERVDVNGLDPIDTAGTGGDGSHTLNASTSAALIAASLGVPVLKHGNRSVSSRSGSADFLEALGYRIDHGPREAECMLTRVGFAFLYAPRYHPAMKRVMPVRRRLGIRTVFNLVGPLANPGMIRRQVLGVARPELLDVMVSAGAMLGYERLLVVHGEPGIDEVSVSGETIVYELNNGVLEKYTVEPEDLGLKRYNLRELQVETPSESVERFLAVIHGGGRPSDRDFIAANAAAALYAAGRVKSLRDGVEAAIQALEDGTVAGFINKLREACQQCCGQS</sequence>
<dbReference type="AlphaFoldDB" id="A0A211YQX3"/>
<organism evidence="11 12">
    <name type="scientific">Pyrodictium delaneyi</name>
    <dbReference type="NCBI Taxonomy" id="1273541"/>
    <lineage>
        <taxon>Archaea</taxon>
        <taxon>Thermoproteota</taxon>
        <taxon>Thermoprotei</taxon>
        <taxon>Desulfurococcales</taxon>
        <taxon>Pyrodictiaceae</taxon>
        <taxon>Pyrodictium</taxon>
    </lineage>
</organism>
<dbReference type="SUPFAM" id="SSF47648">
    <property type="entry name" value="Nucleoside phosphorylase/phosphoribosyltransferase N-terminal domain"/>
    <property type="match status" value="1"/>
</dbReference>
<dbReference type="InterPro" id="IPR017459">
    <property type="entry name" value="Glycosyl_Trfase_fam3_N_dom"/>
</dbReference>
<feature type="binding site" evidence="8">
    <location>
        <position position="98"/>
    </location>
    <ligand>
        <name>Mg(2+)</name>
        <dbReference type="ChEBI" id="CHEBI:18420"/>
        <label>1</label>
    </ligand>
</feature>
<dbReference type="GO" id="GO:0004048">
    <property type="term" value="F:anthranilate phosphoribosyltransferase activity"/>
    <property type="evidence" value="ECO:0007669"/>
    <property type="project" value="UniProtKB-UniRule"/>
</dbReference>
<feature type="domain" description="Glycosyl transferase family 3" evidence="9">
    <location>
        <begin position="82"/>
        <end position="329"/>
    </location>
</feature>
<dbReference type="Gene3D" id="1.20.970.10">
    <property type="entry name" value="Transferase, Pyrimidine Nucleoside Phosphorylase, Chain C"/>
    <property type="match status" value="1"/>
</dbReference>
<keyword evidence="12" id="KW-1185">Reference proteome</keyword>
<dbReference type="RefSeq" id="WP_088171689.1">
    <property type="nucleotide sequence ID" value="NZ_NCQP01000001.1"/>
</dbReference>
<dbReference type="EC" id="2.4.2.18" evidence="2 8"/>
<feature type="binding site" evidence="8">
    <location>
        <position position="94"/>
    </location>
    <ligand>
        <name>5-phospho-alpha-D-ribose 1-diphosphate</name>
        <dbReference type="ChEBI" id="CHEBI:58017"/>
    </ligand>
</feature>
<evidence type="ECO:0000256" key="1">
    <source>
        <dbReference type="ARBA" id="ARBA00004907"/>
    </source>
</evidence>
<evidence type="ECO:0000256" key="6">
    <source>
        <dbReference type="ARBA" id="ARBA00022822"/>
    </source>
</evidence>
<dbReference type="SUPFAM" id="SSF52418">
    <property type="entry name" value="Nucleoside phosphorylase/phosphoribosyltransferase catalytic domain"/>
    <property type="match status" value="1"/>
</dbReference>
<dbReference type="FunFam" id="3.40.1030.10:FF:000002">
    <property type="entry name" value="Anthranilate phosphoribosyltransferase"/>
    <property type="match status" value="1"/>
</dbReference>
<dbReference type="InterPro" id="IPR005940">
    <property type="entry name" value="Anthranilate_Pribosyl_Tfrase"/>
</dbReference>
<feature type="binding site" evidence="8">
    <location>
        <position position="117"/>
    </location>
    <ligand>
        <name>anthranilate</name>
        <dbReference type="ChEBI" id="CHEBI:16567"/>
        <label>1</label>
    </ligand>
</feature>
<keyword evidence="7 8" id="KW-0057">Aromatic amino acid biosynthesis</keyword>
<evidence type="ECO:0000256" key="4">
    <source>
        <dbReference type="ARBA" id="ARBA00022676"/>
    </source>
</evidence>
<dbReference type="InterPro" id="IPR036320">
    <property type="entry name" value="Glycosyl_Trfase_fam3_N_dom_sf"/>
</dbReference>
<feature type="binding site" evidence="8">
    <location>
        <position position="232"/>
    </location>
    <ligand>
        <name>Mg(2+)</name>
        <dbReference type="ChEBI" id="CHEBI:18420"/>
        <label>1</label>
    </ligand>
</feature>
<dbReference type="InterPro" id="IPR000312">
    <property type="entry name" value="Glycosyl_Trfase_fam3"/>
</dbReference>
<dbReference type="Pfam" id="PF02885">
    <property type="entry name" value="Glycos_trans_3N"/>
    <property type="match status" value="1"/>
</dbReference>
<feature type="domain" description="Glycosyl transferase family 3 N-terminal" evidence="10">
    <location>
        <begin position="11"/>
        <end position="71"/>
    </location>
</feature>
<evidence type="ECO:0000313" key="11">
    <source>
        <dbReference type="EMBL" id="OWJ55409.1"/>
    </source>
</evidence>
<comment type="cofactor">
    <cofactor evidence="8">
        <name>Mg(2+)</name>
        <dbReference type="ChEBI" id="CHEBI:18420"/>
    </cofactor>
    <text evidence="8">Binds 2 magnesium ions per monomer.</text>
</comment>
<dbReference type="Pfam" id="PF00591">
    <property type="entry name" value="Glycos_transf_3"/>
    <property type="match status" value="1"/>
</dbReference>
<comment type="pathway">
    <text evidence="1 8">Amino-acid biosynthesis; L-tryptophan biosynthesis; L-tryptophan from chorismate: step 2/5.</text>
</comment>
<gene>
    <name evidence="8" type="primary">trpD</name>
    <name evidence="11" type="ORF">Pdsh_00955</name>
</gene>
<dbReference type="InterPro" id="IPR035902">
    <property type="entry name" value="Nuc_phospho_transferase"/>
</dbReference>
<keyword evidence="5 8" id="KW-0808">Transferase</keyword>
<comment type="catalytic activity">
    <reaction evidence="8">
        <text>N-(5-phospho-beta-D-ribosyl)anthranilate + diphosphate = 5-phospho-alpha-D-ribose 1-diphosphate + anthranilate</text>
        <dbReference type="Rhea" id="RHEA:11768"/>
        <dbReference type="ChEBI" id="CHEBI:16567"/>
        <dbReference type="ChEBI" id="CHEBI:18277"/>
        <dbReference type="ChEBI" id="CHEBI:33019"/>
        <dbReference type="ChEBI" id="CHEBI:58017"/>
        <dbReference type="EC" id="2.4.2.18"/>
    </reaction>
</comment>
<dbReference type="PANTHER" id="PTHR43285">
    <property type="entry name" value="ANTHRANILATE PHOSPHORIBOSYLTRANSFERASE"/>
    <property type="match status" value="1"/>
</dbReference>
<dbReference type="Proteomes" id="UP000196694">
    <property type="component" value="Unassembled WGS sequence"/>
</dbReference>
<accession>A0A211YQX3</accession>
<feature type="binding site" evidence="8">
    <location>
        <begin position="96"/>
        <end position="99"/>
    </location>
    <ligand>
        <name>5-phospho-alpha-D-ribose 1-diphosphate</name>
        <dbReference type="ChEBI" id="CHEBI:58017"/>
    </ligand>
</feature>
<keyword evidence="3 8" id="KW-0028">Amino-acid biosynthesis</keyword>
<evidence type="ECO:0000256" key="5">
    <source>
        <dbReference type="ARBA" id="ARBA00022679"/>
    </source>
</evidence>
<dbReference type="UniPathway" id="UPA00035">
    <property type="reaction ID" value="UER00041"/>
</dbReference>
<reference evidence="11 12" key="1">
    <citation type="submission" date="2017-05" db="EMBL/GenBank/DDBJ databases">
        <title>The draft genome of the hyperthermophilic archaeon 'Pyrodictium delaneyi strain Hulk', an iron and nitrate reducer, reveals the capacity for sulfate reduction.</title>
        <authorList>
            <person name="Demey L.M."/>
            <person name="Miller C."/>
            <person name="Manzella M."/>
            <person name="Reguera G."/>
            <person name="Kashefi K."/>
        </authorList>
    </citation>
    <scope>NUCLEOTIDE SEQUENCE [LARGE SCALE GENOMIC DNA]</scope>
    <source>
        <strain evidence="11 12">Hulk</strain>
    </source>
</reference>
<keyword evidence="8" id="KW-0460">Magnesium</keyword>
<protein>
    <recommendedName>
        <fullName evidence="2 8">Anthranilate phosphoribosyltransferase</fullName>
        <ecNumber evidence="2 8">2.4.2.18</ecNumber>
    </recommendedName>
</protein>
<feature type="binding site" evidence="8">
    <location>
        <position position="231"/>
    </location>
    <ligand>
        <name>Mg(2+)</name>
        <dbReference type="ChEBI" id="CHEBI:18420"/>
        <label>2</label>
    </ligand>
</feature>
<dbReference type="GO" id="GO:0000162">
    <property type="term" value="P:L-tryptophan biosynthetic process"/>
    <property type="evidence" value="ECO:0007669"/>
    <property type="project" value="UniProtKB-UniRule"/>
</dbReference>
<comment type="function">
    <text evidence="8">Catalyzes the transfer of the phosphoribosyl group of 5-phosphorylribose-1-pyrophosphate (PRPP) to anthranilate to yield N-(5'-phosphoribosyl)-anthranilate (PRA).</text>
</comment>
<dbReference type="GO" id="GO:0005829">
    <property type="term" value="C:cytosol"/>
    <property type="evidence" value="ECO:0007669"/>
    <property type="project" value="TreeGrafter"/>
</dbReference>
<dbReference type="EMBL" id="NCQP01000001">
    <property type="protein sequence ID" value="OWJ55409.1"/>
    <property type="molecule type" value="Genomic_DNA"/>
</dbReference>
<feature type="binding site" evidence="8">
    <location>
        <position position="126"/>
    </location>
    <ligand>
        <name>5-phospho-alpha-D-ribose 1-diphosphate</name>
        <dbReference type="ChEBI" id="CHEBI:58017"/>
    </ligand>
</feature>
<dbReference type="GO" id="GO:0000287">
    <property type="term" value="F:magnesium ion binding"/>
    <property type="evidence" value="ECO:0007669"/>
    <property type="project" value="UniProtKB-UniRule"/>
</dbReference>
<dbReference type="NCBIfam" id="TIGR01245">
    <property type="entry name" value="trpD"/>
    <property type="match status" value="1"/>
</dbReference>
<evidence type="ECO:0000259" key="10">
    <source>
        <dbReference type="Pfam" id="PF02885"/>
    </source>
</evidence>
<evidence type="ECO:0000259" key="9">
    <source>
        <dbReference type="Pfam" id="PF00591"/>
    </source>
</evidence>
<evidence type="ECO:0000256" key="2">
    <source>
        <dbReference type="ARBA" id="ARBA00011948"/>
    </source>
</evidence>
<dbReference type="Gene3D" id="3.40.1030.10">
    <property type="entry name" value="Nucleoside phosphorylase/phosphoribosyltransferase catalytic domain"/>
    <property type="match status" value="1"/>
</dbReference>
<name>A0A211YQX3_9CREN</name>
<feature type="binding site" evidence="8">
    <location>
        <begin position="114"/>
        <end position="122"/>
    </location>
    <ligand>
        <name>5-phospho-alpha-D-ribose 1-diphosphate</name>
        <dbReference type="ChEBI" id="CHEBI:58017"/>
    </ligand>
</feature>
<proteinExistence type="inferred from homology"/>
<feature type="binding site" evidence="8">
    <location>
        <position position="86"/>
    </location>
    <ligand>
        <name>anthranilate</name>
        <dbReference type="ChEBI" id="CHEBI:16567"/>
        <label>1</label>
    </ligand>
</feature>
<dbReference type="PANTHER" id="PTHR43285:SF2">
    <property type="entry name" value="ANTHRANILATE PHOSPHORIBOSYLTRANSFERASE"/>
    <property type="match status" value="1"/>
</dbReference>
<feature type="binding site" evidence="8">
    <location>
        <position position="86"/>
    </location>
    <ligand>
        <name>5-phospho-alpha-D-ribose 1-diphosphate</name>
        <dbReference type="ChEBI" id="CHEBI:58017"/>
    </ligand>
</feature>
<comment type="caution">
    <text evidence="8">Lacks conserved residue(s) required for the propagation of feature annotation.</text>
</comment>
<feature type="binding site" evidence="8">
    <location>
        <begin position="89"/>
        <end position="90"/>
    </location>
    <ligand>
        <name>5-phospho-alpha-D-ribose 1-diphosphate</name>
        <dbReference type="ChEBI" id="CHEBI:58017"/>
    </ligand>
</feature>
<feature type="binding site" evidence="8">
    <location>
        <position position="172"/>
    </location>
    <ligand>
        <name>anthranilate</name>
        <dbReference type="ChEBI" id="CHEBI:16567"/>
        <label>2</label>
    </ligand>
</feature>
<evidence type="ECO:0000256" key="3">
    <source>
        <dbReference type="ARBA" id="ARBA00022605"/>
    </source>
</evidence>
<comment type="subunit">
    <text evidence="8">Homodimer.</text>
</comment>